<evidence type="ECO:0000313" key="2">
    <source>
        <dbReference type="Proteomes" id="UP000011115"/>
    </source>
</evidence>
<name>M1DRU5_SOLTU</name>
<keyword evidence="2" id="KW-1185">Reference proteome</keyword>
<proteinExistence type="predicted"/>
<dbReference type="Gramene" id="PGSC0003DMT400093376">
    <property type="protein sequence ID" value="PGSC0003DMT400093376"/>
    <property type="gene ID" value="PGSC0003DMG400042947"/>
</dbReference>
<accession>M1DRU5</accession>
<dbReference type="PANTHER" id="PTHR31818">
    <property type="entry name" value="O-FUCOSYLTRANSFERASE 16"/>
    <property type="match status" value="1"/>
</dbReference>
<dbReference type="Proteomes" id="UP000011115">
    <property type="component" value="Unassembled WGS sequence"/>
</dbReference>
<dbReference type="AlphaFoldDB" id="M1DRU5"/>
<dbReference type="PaxDb" id="4113-PGSC0003DMT400093376"/>
<dbReference type="InParanoid" id="M1DRU5"/>
<organism evidence="1 2">
    <name type="scientific">Solanum tuberosum</name>
    <name type="common">Potato</name>
    <dbReference type="NCBI Taxonomy" id="4113"/>
    <lineage>
        <taxon>Eukaryota</taxon>
        <taxon>Viridiplantae</taxon>
        <taxon>Streptophyta</taxon>
        <taxon>Embryophyta</taxon>
        <taxon>Tracheophyta</taxon>
        <taxon>Spermatophyta</taxon>
        <taxon>Magnoliopsida</taxon>
        <taxon>eudicotyledons</taxon>
        <taxon>Gunneridae</taxon>
        <taxon>Pentapetalae</taxon>
        <taxon>asterids</taxon>
        <taxon>lamiids</taxon>
        <taxon>Solanales</taxon>
        <taxon>Solanaceae</taxon>
        <taxon>Solanoideae</taxon>
        <taxon>Solaneae</taxon>
        <taxon>Solanum</taxon>
    </lineage>
</organism>
<dbReference type="EnsemblPlants" id="PGSC0003DMT400093376">
    <property type="protein sequence ID" value="PGSC0003DMT400093376"/>
    <property type="gene ID" value="PGSC0003DMG400042947"/>
</dbReference>
<dbReference type="HOGENOM" id="CLU_2487748_0_0_1"/>
<evidence type="ECO:0000313" key="1">
    <source>
        <dbReference type="EnsemblPlants" id="PGSC0003DMT400093376"/>
    </source>
</evidence>
<dbReference type="PANTHER" id="PTHR31818:SF1">
    <property type="entry name" value="O-FUCOSYLTRANSFERASE 16"/>
    <property type="match status" value="1"/>
</dbReference>
<protein>
    <submittedName>
        <fullName evidence="1">Axi 1 protein</fullName>
    </submittedName>
</protein>
<reference evidence="2" key="1">
    <citation type="journal article" date="2011" name="Nature">
        <title>Genome sequence and analysis of the tuber crop potato.</title>
        <authorList>
            <consortium name="The Potato Genome Sequencing Consortium"/>
        </authorList>
    </citation>
    <scope>NUCLEOTIDE SEQUENCE [LARGE SCALE GENOMIC DNA]</scope>
    <source>
        <strain evidence="2">cv. DM1-3 516 R44</strain>
    </source>
</reference>
<sequence length="87" mass="10036">MLITRRRRCFYHKQTICSNEKTLNSLLLHRNNMIWEDFASQIQTSQVEVNPGRGKFHENPTARICADSELDTGAATISARRDMGEVR</sequence>
<reference evidence="1" key="2">
    <citation type="submission" date="2015-06" db="UniProtKB">
        <authorList>
            <consortium name="EnsemblPlants"/>
        </authorList>
    </citation>
    <scope>IDENTIFICATION</scope>
    <source>
        <strain evidence="1">DM1-3 516 R44</strain>
    </source>
</reference>